<gene>
    <name evidence="1" type="ORF">D0C36_08110</name>
</gene>
<evidence type="ECO:0000313" key="2">
    <source>
        <dbReference type="Proteomes" id="UP000264217"/>
    </source>
</evidence>
<dbReference type="AlphaFoldDB" id="A0A372NZD0"/>
<dbReference type="Proteomes" id="UP000264217">
    <property type="component" value="Unassembled WGS sequence"/>
</dbReference>
<proteinExistence type="predicted"/>
<organism evidence="1 2">
    <name type="scientific">Mucilaginibacter conchicola</name>
    <dbReference type="NCBI Taxonomy" id="2303333"/>
    <lineage>
        <taxon>Bacteria</taxon>
        <taxon>Pseudomonadati</taxon>
        <taxon>Bacteroidota</taxon>
        <taxon>Sphingobacteriia</taxon>
        <taxon>Sphingobacteriales</taxon>
        <taxon>Sphingobacteriaceae</taxon>
        <taxon>Mucilaginibacter</taxon>
    </lineage>
</organism>
<accession>A0A372NZD0</accession>
<protein>
    <submittedName>
        <fullName evidence="1">Uncharacterized protein</fullName>
    </submittedName>
</protein>
<keyword evidence="2" id="KW-1185">Reference proteome</keyword>
<dbReference type="EMBL" id="QWDC01000001">
    <property type="protein sequence ID" value="RFZ95475.1"/>
    <property type="molecule type" value="Genomic_DNA"/>
</dbReference>
<sequence length="119" mass="13758">MGAPAFLIKNHKMQGISDTRHRQLVDALLQLENVLNDRGGAPKDIEKAADHRRQLIEMKANYDHFVSQLAQQIDAYFAEYEKAKVKFLGVKSRELKRQIAREARMFELHRNNGYKGYGT</sequence>
<name>A0A372NZD0_9SPHI</name>
<comment type="caution">
    <text evidence="1">The sequence shown here is derived from an EMBL/GenBank/DDBJ whole genome shotgun (WGS) entry which is preliminary data.</text>
</comment>
<evidence type="ECO:0000313" key="1">
    <source>
        <dbReference type="EMBL" id="RFZ95475.1"/>
    </source>
</evidence>
<reference evidence="1 2" key="1">
    <citation type="submission" date="2018-08" db="EMBL/GenBank/DDBJ databases">
        <title>Mucilaginibacter sp. MYSH2.</title>
        <authorList>
            <person name="Seo T."/>
        </authorList>
    </citation>
    <scope>NUCLEOTIDE SEQUENCE [LARGE SCALE GENOMIC DNA]</scope>
    <source>
        <strain evidence="1 2">MYSH2</strain>
    </source>
</reference>